<keyword evidence="2" id="KW-0472">Membrane</keyword>
<feature type="compositionally biased region" description="Basic and acidic residues" evidence="1">
    <location>
        <begin position="103"/>
        <end position="113"/>
    </location>
</feature>
<feature type="transmembrane region" description="Helical" evidence="2">
    <location>
        <begin position="6"/>
        <end position="26"/>
    </location>
</feature>
<name>A0A1H4JBU6_RHOJO</name>
<evidence type="ECO:0000313" key="3">
    <source>
        <dbReference type="EMBL" id="SEB43466.1"/>
    </source>
</evidence>
<dbReference type="EMBL" id="FNTL01000003">
    <property type="protein sequence ID" value="SEB43466.1"/>
    <property type="molecule type" value="Genomic_DNA"/>
</dbReference>
<protein>
    <submittedName>
        <fullName evidence="3">Uncharacterized protein</fullName>
    </submittedName>
</protein>
<feature type="transmembrane region" description="Helical" evidence="2">
    <location>
        <begin position="38"/>
        <end position="59"/>
    </location>
</feature>
<feature type="region of interest" description="Disordered" evidence="1">
    <location>
        <begin position="92"/>
        <end position="165"/>
    </location>
</feature>
<evidence type="ECO:0000313" key="4">
    <source>
        <dbReference type="Proteomes" id="UP000183407"/>
    </source>
</evidence>
<keyword evidence="2" id="KW-0812">Transmembrane</keyword>
<reference evidence="4" key="1">
    <citation type="submission" date="2016-10" db="EMBL/GenBank/DDBJ databases">
        <authorList>
            <person name="Varghese N."/>
        </authorList>
    </citation>
    <scope>NUCLEOTIDE SEQUENCE [LARGE SCALE GENOMIC DNA]</scope>
    <source>
        <strain evidence="4">DSM 44719</strain>
    </source>
</reference>
<sequence>MSPLLITAAFVALIIVVVWKFGYGLARIAGIVLVLKGLIWLVAGAAAGAQLGAMAAVWLTGHLFGAYRHRTWGSLLAKLIFTRIPGLRVLDPQRRKRQSSRPARPEPARRAPADDWTQWESELDEGSPHDRKTPEDLPRASTAGPRGQPGSGTAPHAARPVPRCA</sequence>
<keyword evidence="2" id="KW-1133">Transmembrane helix</keyword>
<organism evidence="3 4">
    <name type="scientific">Rhodococcus jostii</name>
    <dbReference type="NCBI Taxonomy" id="132919"/>
    <lineage>
        <taxon>Bacteria</taxon>
        <taxon>Bacillati</taxon>
        <taxon>Actinomycetota</taxon>
        <taxon>Actinomycetes</taxon>
        <taxon>Mycobacteriales</taxon>
        <taxon>Nocardiaceae</taxon>
        <taxon>Rhodococcus</taxon>
    </lineage>
</organism>
<dbReference type="Proteomes" id="UP000183407">
    <property type="component" value="Unassembled WGS sequence"/>
</dbReference>
<evidence type="ECO:0000256" key="2">
    <source>
        <dbReference type="SAM" id="Phobius"/>
    </source>
</evidence>
<accession>A0A1H4JBU6</accession>
<gene>
    <name evidence="3" type="ORF">SAMN04490220_0767</name>
</gene>
<dbReference type="AlphaFoldDB" id="A0A1H4JBU6"/>
<proteinExistence type="predicted"/>
<dbReference type="RefSeq" id="WP_073365850.1">
    <property type="nucleotide sequence ID" value="NZ_FNTL01000003.1"/>
</dbReference>
<evidence type="ECO:0000256" key="1">
    <source>
        <dbReference type="SAM" id="MobiDB-lite"/>
    </source>
</evidence>
<feature type="compositionally biased region" description="Basic and acidic residues" evidence="1">
    <location>
        <begin position="126"/>
        <end position="138"/>
    </location>
</feature>
<dbReference type="OrthoDB" id="4483605at2"/>